<dbReference type="InterPro" id="IPR001647">
    <property type="entry name" value="HTH_TetR"/>
</dbReference>
<evidence type="ECO:0000313" key="4">
    <source>
        <dbReference type="EMBL" id="KGE70936.1"/>
    </source>
</evidence>
<dbReference type="Gene3D" id="1.10.357.10">
    <property type="entry name" value="Tetracycline Repressor, domain 2"/>
    <property type="match status" value="1"/>
</dbReference>
<dbReference type="EMBL" id="JNUP01000071">
    <property type="protein sequence ID" value="KGE70936.1"/>
    <property type="molecule type" value="Genomic_DNA"/>
</dbReference>
<dbReference type="RefSeq" id="WP_037549531.1">
    <property type="nucleotide sequence ID" value="NZ_JNUP01000071.1"/>
</dbReference>
<dbReference type="STRING" id="1480694.DC28_13415"/>
<proteinExistence type="predicted"/>
<keyword evidence="5" id="KW-1185">Reference proteome</keyword>
<dbReference type="PANTHER" id="PTHR43479">
    <property type="entry name" value="ACREF/ENVCD OPERON REPRESSOR-RELATED"/>
    <property type="match status" value="1"/>
</dbReference>
<organism evidence="4 5">
    <name type="scientific">Spirochaeta lutea</name>
    <dbReference type="NCBI Taxonomy" id="1480694"/>
    <lineage>
        <taxon>Bacteria</taxon>
        <taxon>Pseudomonadati</taxon>
        <taxon>Spirochaetota</taxon>
        <taxon>Spirochaetia</taxon>
        <taxon>Spirochaetales</taxon>
        <taxon>Spirochaetaceae</taxon>
        <taxon>Spirochaeta</taxon>
    </lineage>
</organism>
<evidence type="ECO:0000313" key="5">
    <source>
        <dbReference type="Proteomes" id="UP000029692"/>
    </source>
</evidence>
<sequence>MPRGFDAREQKEIIGRLYEAGEEAFSRTDFAKVSVDELVGPAGISKGAFYRFFESKEHFYFALTQQVEVREKQRIAVRLERAWDELSLKQALEYFFLWQFELIEQHPLFERALDPALLERIIRKLGRQAYQERMAEDEAFWKDWIGRFAGKGMVQDEAVLARAFEAVKNLIYLVLHRRDIGPGWKNTLVYLVDRISEDLLPKNREE</sequence>
<dbReference type="eggNOG" id="COG1309">
    <property type="taxonomic scope" value="Bacteria"/>
</dbReference>
<name>A0A098QTP6_9SPIO</name>
<keyword evidence="1 2" id="KW-0238">DNA-binding</keyword>
<dbReference type="PANTHER" id="PTHR43479:SF11">
    <property type="entry name" value="ACREF_ENVCD OPERON REPRESSOR-RELATED"/>
    <property type="match status" value="1"/>
</dbReference>
<dbReference type="OrthoDB" id="9812484at2"/>
<reference evidence="4 5" key="1">
    <citation type="submission" date="2014-05" db="EMBL/GenBank/DDBJ databases">
        <title>De novo Genome Sequence of Spirocheata sp.</title>
        <authorList>
            <person name="Shivani Y."/>
            <person name="Subhash Y."/>
            <person name="Tushar L."/>
            <person name="Sasikala C."/>
            <person name="Ramana C.V."/>
        </authorList>
    </citation>
    <scope>NUCLEOTIDE SEQUENCE [LARGE SCALE GENOMIC DNA]</scope>
    <source>
        <strain evidence="4 5">JC230</strain>
    </source>
</reference>
<dbReference type="InterPro" id="IPR009057">
    <property type="entry name" value="Homeodomain-like_sf"/>
</dbReference>
<gene>
    <name evidence="4" type="ORF">DC28_13415</name>
</gene>
<dbReference type="SUPFAM" id="SSF46689">
    <property type="entry name" value="Homeodomain-like"/>
    <property type="match status" value="1"/>
</dbReference>
<dbReference type="InterPro" id="IPR050624">
    <property type="entry name" value="HTH-type_Tx_Regulator"/>
</dbReference>
<protein>
    <recommendedName>
        <fullName evidence="3">HTH tetR-type domain-containing protein</fullName>
    </recommendedName>
</protein>
<accession>A0A098QTP6</accession>
<evidence type="ECO:0000256" key="2">
    <source>
        <dbReference type="PROSITE-ProRule" id="PRU00335"/>
    </source>
</evidence>
<evidence type="ECO:0000259" key="3">
    <source>
        <dbReference type="PROSITE" id="PS50977"/>
    </source>
</evidence>
<feature type="DNA-binding region" description="H-T-H motif" evidence="2">
    <location>
        <begin position="34"/>
        <end position="53"/>
    </location>
</feature>
<feature type="domain" description="HTH tetR-type" evidence="3">
    <location>
        <begin position="11"/>
        <end position="71"/>
    </location>
</feature>
<dbReference type="AlphaFoldDB" id="A0A098QTP6"/>
<dbReference type="GO" id="GO:0003677">
    <property type="term" value="F:DNA binding"/>
    <property type="evidence" value="ECO:0007669"/>
    <property type="project" value="UniProtKB-UniRule"/>
</dbReference>
<dbReference type="PROSITE" id="PS50977">
    <property type="entry name" value="HTH_TETR_2"/>
    <property type="match status" value="1"/>
</dbReference>
<comment type="caution">
    <text evidence="4">The sequence shown here is derived from an EMBL/GenBank/DDBJ whole genome shotgun (WGS) entry which is preliminary data.</text>
</comment>
<dbReference type="Pfam" id="PF00440">
    <property type="entry name" value="TetR_N"/>
    <property type="match status" value="1"/>
</dbReference>
<evidence type="ECO:0000256" key="1">
    <source>
        <dbReference type="ARBA" id="ARBA00023125"/>
    </source>
</evidence>
<dbReference type="Proteomes" id="UP000029692">
    <property type="component" value="Unassembled WGS sequence"/>
</dbReference>